<feature type="compositionally biased region" description="Polar residues" evidence="4">
    <location>
        <begin position="525"/>
        <end position="534"/>
    </location>
</feature>
<feature type="domain" description="RNA polymerase Rpb4/RPC9 core" evidence="5">
    <location>
        <begin position="254"/>
        <end position="375"/>
    </location>
</feature>
<gene>
    <name evidence="6" type="ORF">SO802_007165</name>
</gene>
<dbReference type="InterPro" id="IPR005574">
    <property type="entry name" value="Rpb4/RPC9"/>
</dbReference>
<feature type="region of interest" description="Disordered" evidence="4">
    <location>
        <begin position="375"/>
        <end position="534"/>
    </location>
</feature>
<accession>A0AAW2DN87</accession>
<dbReference type="GO" id="GO:0006352">
    <property type="term" value="P:DNA-templated transcription initiation"/>
    <property type="evidence" value="ECO:0007669"/>
    <property type="project" value="InterPro"/>
</dbReference>
<comment type="caution">
    <text evidence="6">The sequence shown here is derived from an EMBL/GenBank/DDBJ whole genome shotgun (WGS) entry which is preliminary data.</text>
</comment>
<proteinExistence type="inferred from homology"/>
<organism evidence="6 7">
    <name type="scientific">Lithocarpus litseifolius</name>
    <dbReference type="NCBI Taxonomy" id="425828"/>
    <lineage>
        <taxon>Eukaryota</taxon>
        <taxon>Viridiplantae</taxon>
        <taxon>Streptophyta</taxon>
        <taxon>Embryophyta</taxon>
        <taxon>Tracheophyta</taxon>
        <taxon>Spermatophyta</taxon>
        <taxon>Magnoliopsida</taxon>
        <taxon>eudicotyledons</taxon>
        <taxon>Gunneridae</taxon>
        <taxon>Pentapetalae</taxon>
        <taxon>rosids</taxon>
        <taxon>fabids</taxon>
        <taxon>Fagales</taxon>
        <taxon>Fagaceae</taxon>
        <taxon>Lithocarpus</taxon>
    </lineage>
</organism>
<dbReference type="Gene3D" id="1.20.1250.40">
    <property type="match status" value="1"/>
</dbReference>
<dbReference type="Pfam" id="PF03874">
    <property type="entry name" value="RNA_pol_Rpb4"/>
    <property type="match status" value="1"/>
</dbReference>
<evidence type="ECO:0000256" key="1">
    <source>
        <dbReference type="ARBA" id="ARBA00004123"/>
    </source>
</evidence>
<feature type="compositionally biased region" description="Basic and acidic residues" evidence="4">
    <location>
        <begin position="169"/>
        <end position="183"/>
    </location>
</feature>
<dbReference type="GO" id="GO:0000166">
    <property type="term" value="F:nucleotide binding"/>
    <property type="evidence" value="ECO:0007669"/>
    <property type="project" value="InterPro"/>
</dbReference>
<protein>
    <recommendedName>
        <fullName evidence="5">RNA polymerase Rpb4/RPC9 core domain-containing protein</fullName>
    </recommendedName>
</protein>
<dbReference type="GO" id="GO:0005634">
    <property type="term" value="C:nucleus"/>
    <property type="evidence" value="ECO:0007669"/>
    <property type="project" value="UniProtKB-SubCell"/>
</dbReference>
<evidence type="ECO:0000256" key="4">
    <source>
        <dbReference type="SAM" id="MobiDB-lite"/>
    </source>
</evidence>
<keyword evidence="7" id="KW-1185">Reference proteome</keyword>
<keyword evidence="2" id="KW-0539">Nucleus</keyword>
<dbReference type="InterPro" id="IPR038324">
    <property type="entry name" value="Rpb4/RPC9_sf"/>
</dbReference>
<dbReference type="InterPro" id="IPR045222">
    <property type="entry name" value="Rpb4-like"/>
</dbReference>
<reference evidence="6 7" key="1">
    <citation type="submission" date="2024-01" db="EMBL/GenBank/DDBJ databases">
        <title>A telomere-to-telomere, gap-free genome of sweet tea (Lithocarpus litseifolius).</title>
        <authorList>
            <person name="Zhou J."/>
        </authorList>
    </citation>
    <scope>NUCLEOTIDE SEQUENCE [LARGE SCALE GENOMIC DNA]</scope>
    <source>
        <strain evidence="6">Zhou-2022a</strain>
        <tissue evidence="6">Leaf</tissue>
    </source>
</reference>
<name>A0AAW2DN87_9ROSI</name>
<sequence>MKFHKRNEDLARKRNEMGATIGLQREKVLQYNNTSGKIYNDEYIIAFNGSGPSGSNISKRSGFCSGSCEVHSEYKYPQRVSNALDVKAERHQYTLGSIVIIAQDDQIHNAQNTEKKAKKSVEIETATVLYIPHFPLLLFDRSLFATVSALLSFPDIQVAMEKGAPLRSKGKEDKLKGKDDSSTKPKSARKVQFNFEGSPEYKTSSLPKSLGKDDTPFPKGYSGKGGGKGDKIANGGKSTVFKEPQPLELKVEQDLPENVKCMMDCEALDILQGIQDQLPILTKDPEFRLPVPFDKGLQYAKRGVHYANPQAVRQVLEDLTKYGVSNSEICVIANVCPESDEEVFSLVPSLKAKRSKLREPLKGILSELAKLKESANLESQHKQESLHKWGDQRKGEDQHMKESQHEGEDQHSEEDQHKGEDQHLEESQHKGEDQLLDESQHKGEDQNLVESQHKGKDQHMEKGQNKGENQHLEESQHKGEDEHMEGQNKGEDQHLEEIQHKGEDLHMEESQHEEEDQHKEESAHQDSYLTSSKA</sequence>
<evidence type="ECO:0000256" key="2">
    <source>
        <dbReference type="ARBA" id="ARBA00023242"/>
    </source>
</evidence>
<dbReference type="SUPFAM" id="SSF47819">
    <property type="entry name" value="HRDC-like"/>
    <property type="match status" value="1"/>
</dbReference>
<dbReference type="GO" id="GO:0030880">
    <property type="term" value="C:RNA polymerase complex"/>
    <property type="evidence" value="ECO:0007669"/>
    <property type="project" value="InterPro"/>
</dbReference>
<dbReference type="AlphaFoldDB" id="A0AAW2DN87"/>
<dbReference type="SMART" id="SM00657">
    <property type="entry name" value="RPOL4c"/>
    <property type="match status" value="1"/>
</dbReference>
<feature type="region of interest" description="Disordered" evidence="4">
    <location>
        <begin position="164"/>
        <end position="230"/>
    </location>
</feature>
<dbReference type="InterPro" id="IPR006590">
    <property type="entry name" value="RNA_pol_Rpb4/RPC9_core"/>
</dbReference>
<dbReference type="PANTHER" id="PTHR21297">
    <property type="entry name" value="DNA-DIRECTED RNA POLYMERASE II"/>
    <property type="match status" value="1"/>
</dbReference>
<evidence type="ECO:0000256" key="3">
    <source>
        <dbReference type="ARBA" id="ARBA00025724"/>
    </source>
</evidence>
<dbReference type="EMBL" id="JAZDWU010000002">
    <property type="protein sequence ID" value="KAL0012057.1"/>
    <property type="molecule type" value="Genomic_DNA"/>
</dbReference>
<dbReference type="Proteomes" id="UP001459277">
    <property type="component" value="Unassembled WGS sequence"/>
</dbReference>
<comment type="similarity">
    <text evidence="3">Belongs to the eukaryotic RPB4 RNA polymerase subunit family.</text>
</comment>
<evidence type="ECO:0000313" key="7">
    <source>
        <dbReference type="Proteomes" id="UP001459277"/>
    </source>
</evidence>
<evidence type="ECO:0000259" key="5">
    <source>
        <dbReference type="SMART" id="SM00657"/>
    </source>
</evidence>
<dbReference type="InterPro" id="IPR010997">
    <property type="entry name" value="HRDC-like_sf"/>
</dbReference>
<evidence type="ECO:0000313" key="6">
    <source>
        <dbReference type="EMBL" id="KAL0012057.1"/>
    </source>
</evidence>
<comment type="subcellular location">
    <subcellularLocation>
        <location evidence="1">Nucleus</location>
    </subcellularLocation>
</comment>
<feature type="compositionally biased region" description="Basic and acidic residues" evidence="4">
    <location>
        <begin position="375"/>
        <end position="524"/>
    </location>
</feature>